<organism evidence="4 5">
    <name type="scientific">candidate division TA06 bacterium DG_24</name>
    <dbReference type="NCBI Taxonomy" id="1703770"/>
    <lineage>
        <taxon>Bacteria</taxon>
        <taxon>Bacteria division TA06</taxon>
    </lineage>
</organism>
<evidence type="ECO:0000313" key="5">
    <source>
        <dbReference type="Proteomes" id="UP000052008"/>
    </source>
</evidence>
<dbReference type="Pfam" id="PF18935">
    <property type="entry name" value="DUF5683"/>
    <property type="match status" value="1"/>
</dbReference>
<dbReference type="Proteomes" id="UP000052008">
    <property type="component" value="Unassembled WGS sequence"/>
</dbReference>
<proteinExistence type="predicted"/>
<dbReference type="InterPro" id="IPR043738">
    <property type="entry name" value="DUF5683"/>
</dbReference>
<evidence type="ECO:0000259" key="3">
    <source>
        <dbReference type="Pfam" id="PF18935"/>
    </source>
</evidence>
<dbReference type="STRING" id="1703770.AMJ39_06490"/>
<protein>
    <recommendedName>
        <fullName evidence="6">PEGA domain-containing protein</fullName>
    </recommendedName>
</protein>
<gene>
    <name evidence="4" type="ORF">AMJ39_06490</name>
</gene>
<reference evidence="4 5" key="1">
    <citation type="journal article" date="2015" name="Microbiome">
        <title>Genomic resolution of linkages in carbon, nitrogen, and sulfur cycling among widespread estuary sediment bacteria.</title>
        <authorList>
            <person name="Baker B.J."/>
            <person name="Lazar C.S."/>
            <person name="Teske A.P."/>
            <person name="Dick G.J."/>
        </authorList>
    </citation>
    <scope>NUCLEOTIDE SEQUENCE [LARGE SCALE GENOMIC DNA]</scope>
    <source>
        <strain evidence="4">DG_24</strain>
    </source>
</reference>
<accession>A0A0S7WS23</accession>
<evidence type="ECO:0000256" key="1">
    <source>
        <dbReference type="SAM" id="SignalP"/>
    </source>
</evidence>
<feature type="chain" id="PRO_5006639596" description="PEGA domain-containing protein" evidence="1">
    <location>
        <begin position="22"/>
        <end position="269"/>
    </location>
</feature>
<dbReference type="Pfam" id="PF08308">
    <property type="entry name" value="PEGA"/>
    <property type="match status" value="1"/>
</dbReference>
<feature type="domain" description="PEGA" evidence="2">
    <location>
        <begin position="46"/>
        <end position="113"/>
    </location>
</feature>
<sequence>MKMLPTLAVVCLAFFITGMWGEGCAGSAAAVGGISGGGLGYDGAAIVLDTAPARTSVCLSGILTVRGYTPFRCSDLPGGSYRLTIEHPRFETRTLDVGLVAGDTLRLAFALAPKSRMSAAARSLVIPGWGQLYAGENRKGWTFICGEILAAGSAYLLRRNYQDEVERYEESVLRYEEATYVGDIVRLRQEVEKNYRNVERSHDYMNYATYVAAGIWAIAVIDAVVYDPAGVEVGVSAGRYSSVSSGGAAPEPMDFSLGVSIAFQWWPCH</sequence>
<dbReference type="EMBL" id="LIZS01000035">
    <property type="protein sequence ID" value="KPJ52952.1"/>
    <property type="molecule type" value="Genomic_DNA"/>
</dbReference>
<evidence type="ECO:0008006" key="6">
    <source>
        <dbReference type="Google" id="ProtNLM"/>
    </source>
</evidence>
<evidence type="ECO:0000259" key="2">
    <source>
        <dbReference type="Pfam" id="PF08308"/>
    </source>
</evidence>
<feature type="domain" description="DUF5683" evidence="3">
    <location>
        <begin position="115"/>
        <end position="225"/>
    </location>
</feature>
<feature type="signal peptide" evidence="1">
    <location>
        <begin position="1"/>
        <end position="21"/>
    </location>
</feature>
<name>A0A0S7WS23_UNCT6</name>
<comment type="caution">
    <text evidence="4">The sequence shown here is derived from an EMBL/GenBank/DDBJ whole genome shotgun (WGS) entry which is preliminary data.</text>
</comment>
<keyword evidence="1" id="KW-0732">Signal</keyword>
<dbReference type="AlphaFoldDB" id="A0A0S7WS23"/>
<evidence type="ECO:0000313" key="4">
    <source>
        <dbReference type="EMBL" id="KPJ52952.1"/>
    </source>
</evidence>
<dbReference type="InterPro" id="IPR013229">
    <property type="entry name" value="PEGA"/>
</dbReference>